<dbReference type="InterPro" id="IPR002777">
    <property type="entry name" value="PFD_beta-like"/>
</dbReference>
<reference evidence="4 5" key="1">
    <citation type="journal article" date="2018" name="PLoS ONE">
        <title>The draft genome of Kipferlia bialata reveals reductive genome evolution in fornicate parasites.</title>
        <authorList>
            <person name="Tanifuji G."/>
            <person name="Takabayashi S."/>
            <person name="Kume K."/>
            <person name="Takagi M."/>
            <person name="Nakayama T."/>
            <person name="Kamikawa R."/>
            <person name="Inagaki Y."/>
            <person name="Hashimoto T."/>
        </authorList>
    </citation>
    <scope>NUCLEOTIDE SEQUENCE [LARGE SCALE GENOMIC DNA]</scope>
    <source>
        <strain evidence="4">NY0173</strain>
    </source>
</reference>
<sequence>MSGLMPKGQKSTVTVLLADQQKISQFSRLHSHGEYLTAKIEGLQARIQSLEDAEEEVMMAEGDDAILLRIGTGMAERDAMDIEEIMQEKAAPLKEQVAVLDAEVQALEKQKTALKAELYSKFGNALNLDP</sequence>
<comment type="similarity">
    <text evidence="1">Belongs to the prefoldin subunit beta family.</text>
</comment>
<dbReference type="SUPFAM" id="SSF46579">
    <property type="entry name" value="Prefoldin"/>
    <property type="match status" value="1"/>
</dbReference>
<evidence type="ECO:0000313" key="5">
    <source>
        <dbReference type="Proteomes" id="UP000265618"/>
    </source>
</evidence>
<dbReference type="Proteomes" id="UP000265618">
    <property type="component" value="Unassembled WGS sequence"/>
</dbReference>
<evidence type="ECO:0000256" key="2">
    <source>
        <dbReference type="ARBA" id="ARBA00023186"/>
    </source>
</evidence>
<organism evidence="4 5">
    <name type="scientific">Kipferlia bialata</name>
    <dbReference type="NCBI Taxonomy" id="797122"/>
    <lineage>
        <taxon>Eukaryota</taxon>
        <taxon>Metamonada</taxon>
        <taxon>Carpediemonas-like organisms</taxon>
        <taxon>Kipferlia</taxon>
    </lineage>
</organism>
<evidence type="ECO:0000256" key="3">
    <source>
        <dbReference type="SAM" id="Coils"/>
    </source>
</evidence>
<dbReference type="OrthoDB" id="10250441at2759"/>
<comment type="caution">
    <text evidence="4">The sequence shown here is derived from an EMBL/GenBank/DDBJ whole genome shotgun (WGS) entry which is preliminary data.</text>
</comment>
<accession>A0A391NR58</accession>
<dbReference type="GO" id="GO:0051082">
    <property type="term" value="F:unfolded protein binding"/>
    <property type="evidence" value="ECO:0007669"/>
    <property type="project" value="InterPro"/>
</dbReference>
<keyword evidence="2" id="KW-0143">Chaperone</keyword>
<dbReference type="InterPro" id="IPR009053">
    <property type="entry name" value="Prefoldin"/>
</dbReference>
<dbReference type="Gene3D" id="1.10.287.370">
    <property type="match status" value="1"/>
</dbReference>
<evidence type="ECO:0000256" key="1">
    <source>
        <dbReference type="ARBA" id="ARBA00008045"/>
    </source>
</evidence>
<keyword evidence="3" id="KW-0175">Coiled coil</keyword>
<proteinExistence type="inferred from homology"/>
<dbReference type="PANTHER" id="PTHR21100:SF9">
    <property type="entry name" value="PREFOLDIN SUBUNIT 4"/>
    <property type="match status" value="1"/>
</dbReference>
<name>A0A391NR58_9EUKA</name>
<dbReference type="AlphaFoldDB" id="A0A391NR58"/>
<gene>
    <name evidence="4" type="ORF">KIPB_004939</name>
</gene>
<keyword evidence="5" id="KW-1185">Reference proteome</keyword>
<dbReference type="InterPro" id="IPR016661">
    <property type="entry name" value="PFDN4"/>
</dbReference>
<feature type="coiled-coil region" evidence="3">
    <location>
        <begin position="90"/>
        <end position="117"/>
    </location>
</feature>
<evidence type="ECO:0000313" key="4">
    <source>
        <dbReference type="EMBL" id="GCA62656.1"/>
    </source>
</evidence>
<dbReference type="GO" id="GO:0006457">
    <property type="term" value="P:protein folding"/>
    <property type="evidence" value="ECO:0007669"/>
    <property type="project" value="InterPro"/>
</dbReference>
<dbReference type="Pfam" id="PF01920">
    <property type="entry name" value="Prefoldin_2"/>
    <property type="match status" value="1"/>
</dbReference>
<dbReference type="GO" id="GO:0005737">
    <property type="term" value="C:cytoplasm"/>
    <property type="evidence" value="ECO:0007669"/>
    <property type="project" value="TreeGrafter"/>
</dbReference>
<protein>
    <submittedName>
        <fullName evidence="4">Prefoldin beta-like protein</fullName>
    </submittedName>
</protein>
<dbReference type="GO" id="GO:0016272">
    <property type="term" value="C:prefoldin complex"/>
    <property type="evidence" value="ECO:0007669"/>
    <property type="project" value="InterPro"/>
</dbReference>
<dbReference type="EMBL" id="BDIP01001106">
    <property type="protein sequence ID" value="GCA62656.1"/>
    <property type="molecule type" value="Genomic_DNA"/>
</dbReference>
<dbReference type="PANTHER" id="PTHR21100">
    <property type="entry name" value="PREFOLDIN SUBUNIT 4"/>
    <property type="match status" value="1"/>
</dbReference>